<protein>
    <submittedName>
        <fullName evidence="2">Conserved proline-rich protein</fullName>
    </submittedName>
</protein>
<dbReference type="OrthoDB" id="5383338at2759"/>
<accession>A0A3A2ZCD0</accession>
<feature type="region of interest" description="Disordered" evidence="1">
    <location>
        <begin position="419"/>
        <end position="446"/>
    </location>
</feature>
<reference evidence="3" key="1">
    <citation type="submission" date="2017-02" db="EMBL/GenBank/DDBJ databases">
        <authorList>
            <person name="Tafer H."/>
            <person name="Lopandic K."/>
        </authorList>
    </citation>
    <scope>NUCLEOTIDE SEQUENCE [LARGE SCALE GENOMIC DNA]</scope>
    <source>
        <strain evidence="3">CBS 366.77</strain>
    </source>
</reference>
<keyword evidence="3" id="KW-1185">Reference proteome</keyword>
<evidence type="ECO:0000313" key="2">
    <source>
        <dbReference type="EMBL" id="RJE20778.1"/>
    </source>
</evidence>
<feature type="region of interest" description="Disordered" evidence="1">
    <location>
        <begin position="161"/>
        <end position="191"/>
    </location>
</feature>
<dbReference type="STRING" id="2070753.A0A3A2ZCD0"/>
<sequence>MSQFQLFPPPSPENKPTTNPFRRAKKKQTAEKQPPSPIPLEELKNSNRTEAVLFKIIEDTSNIQPPPKTHAIKSKFPADRVESPNPKEGPRSSSRQSDRPKRHASSASAGTGSTTLVNSTRSATPPTFEDSSPASNSQDAPMRSMFPRYNFSLPLNQQQYYPQLSNDSPRTRPKPRGLTISPPSKIDQALGPKTVPASAMNFPTGDLDPEIRYSTLTELKGLWEAANGQRPQDLPGTFNLRMARTEPATFTFGESHHPFYTLNTYSTNELSISRTDPSKQSTNIPIMMLSLEDRKRRNPPNDGLVSLIFSRLAAILAIDQAEELKKRHLLTQSEANEVESDALQRAAAQESYRLIWNHSRGIYELQHASLSKHDRPALVGAAGIALSPVHKKHQGTLHITVSTPSSGKSTCQPPTIIVTTPVPSNSVEGASRAPSPRTSTLPLTDSDEPLASLDLGTMSLSISAAAITSAIPSLYAIDSLIAAILAVAVSDEATNPVLADMPLNRNIQKQPQYHPTLYKGKLVATFAEGKTLFKARN</sequence>
<dbReference type="Proteomes" id="UP000266188">
    <property type="component" value="Unassembled WGS sequence"/>
</dbReference>
<feature type="compositionally biased region" description="Polar residues" evidence="1">
    <location>
        <begin position="116"/>
        <end position="139"/>
    </location>
</feature>
<gene>
    <name evidence="2" type="ORF">PHISCL_06897</name>
</gene>
<feature type="compositionally biased region" description="Low complexity" evidence="1">
    <location>
        <begin position="105"/>
        <end position="115"/>
    </location>
</feature>
<evidence type="ECO:0000256" key="1">
    <source>
        <dbReference type="SAM" id="MobiDB-lite"/>
    </source>
</evidence>
<feature type="region of interest" description="Disordered" evidence="1">
    <location>
        <begin position="1"/>
        <end position="144"/>
    </location>
</feature>
<dbReference type="EMBL" id="MVGC01000278">
    <property type="protein sequence ID" value="RJE20778.1"/>
    <property type="molecule type" value="Genomic_DNA"/>
</dbReference>
<evidence type="ECO:0000313" key="3">
    <source>
        <dbReference type="Proteomes" id="UP000266188"/>
    </source>
</evidence>
<dbReference type="AlphaFoldDB" id="A0A3A2ZCD0"/>
<comment type="caution">
    <text evidence="2">The sequence shown here is derived from an EMBL/GenBank/DDBJ whole genome shotgun (WGS) entry which is preliminary data.</text>
</comment>
<name>A0A3A2ZCD0_9EURO</name>
<proteinExistence type="predicted"/>
<organism evidence="2 3">
    <name type="scientific">Aspergillus sclerotialis</name>
    <dbReference type="NCBI Taxonomy" id="2070753"/>
    <lineage>
        <taxon>Eukaryota</taxon>
        <taxon>Fungi</taxon>
        <taxon>Dikarya</taxon>
        <taxon>Ascomycota</taxon>
        <taxon>Pezizomycotina</taxon>
        <taxon>Eurotiomycetes</taxon>
        <taxon>Eurotiomycetidae</taxon>
        <taxon>Eurotiales</taxon>
        <taxon>Aspergillaceae</taxon>
        <taxon>Aspergillus</taxon>
        <taxon>Aspergillus subgen. Polypaecilum</taxon>
    </lineage>
</organism>